<comment type="caution">
    <text evidence="2">The sequence shown here is derived from an EMBL/GenBank/DDBJ whole genome shotgun (WGS) entry which is preliminary data.</text>
</comment>
<keyword evidence="3" id="KW-1185">Reference proteome</keyword>
<gene>
    <name evidence="2" type="ORF">U473_01545</name>
</gene>
<accession>A0A135L1S9</accession>
<keyword evidence="1" id="KW-0175">Coiled coil</keyword>
<dbReference type="RefSeq" id="WP_068722702.1">
    <property type="nucleotide sequence ID" value="NZ_LSKU01000001.1"/>
</dbReference>
<proteinExistence type="predicted"/>
<organism evidence="2 3">
    <name type="scientific">Tepidibacillus decaturensis</name>
    <dbReference type="NCBI Taxonomy" id="1413211"/>
    <lineage>
        <taxon>Bacteria</taxon>
        <taxon>Bacillati</taxon>
        <taxon>Bacillota</taxon>
        <taxon>Bacilli</taxon>
        <taxon>Bacillales</taxon>
        <taxon>Bacillaceae</taxon>
        <taxon>Tepidibacillus</taxon>
    </lineage>
</organism>
<protein>
    <submittedName>
        <fullName evidence="2">Uncharacterized protein</fullName>
    </submittedName>
</protein>
<evidence type="ECO:0000313" key="3">
    <source>
        <dbReference type="Proteomes" id="UP000070352"/>
    </source>
</evidence>
<dbReference type="Proteomes" id="UP000070352">
    <property type="component" value="Unassembled WGS sequence"/>
</dbReference>
<dbReference type="EMBL" id="LSKU01000001">
    <property type="protein sequence ID" value="KXG42857.1"/>
    <property type="molecule type" value="Genomic_DNA"/>
</dbReference>
<evidence type="ECO:0000256" key="1">
    <source>
        <dbReference type="SAM" id="Coils"/>
    </source>
</evidence>
<evidence type="ECO:0000313" key="2">
    <source>
        <dbReference type="EMBL" id="KXG42857.1"/>
    </source>
</evidence>
<feature type="coiled-coil region" evidence="1">
    <location>
        <begin position="51"/>
        <end position="78"/>
    </location>
</feature>
<dbReference type="AlphaFoldDB" id="A0A135L1S9"/>
<name>A0A135L1S9_9BACI</name>
<dbReference type="STRING" id="1413211.U473_01545"/>
<sequence>MELMPFSAVQFLYNGISKQIDCVEQLIDDFGNDDLIEKQMKGIYEAIQYYRENAIISASHLEEKFEQLKAKYVALVSEKEGSY</sequence>
<reference evidence="2 3" key="1">
    <citation type="submission" date="2016-02" db="EMBL/GenBank/DDBJ databases">
        <title>Draft Genome for Tepidibacillus decaturensis nov. sp. Strain Z9, an Anaerobic, Moderately Thermophilic and Heterotrophic Bacterium from Deep Subsurface of the Illinois Basin, USA.</title>
        <authorList>
            <person name="Dong Y."/>
            <person name="Chang J.Y."/>
            <person name="Sanford R."/>
            <person name="Fouke B.W."/>
        </authorList>
    </citation>
    <scope>NUCLEOTIDE SEQUENCE [LARGE SCALE GENOMIC DNA]</scope>
    <source>
        <strain evidence="2 3">Z9</strain>
    </source>
</reference>